<proteinExistence type="predicted"/>
<dbReference type="EMBL" id="JAHMHR010000001">
    <property type="protein sequence ID" value="KAK1701448.1"/>
    <property type="molecule type" value="Genomic_DNA"/>
</dbReference>
<dbReference type="GeneID" id="85450555"/>
<reference evidence="1" key="1">
    <citation type="submission" date="2021-06" db="EMBL/GenBank/DDBJ databases">
        <title>Comparative genomics, transcriptomics and evolutionary studies reveal genomic signatures of adaptation to plant cell wall in hemibiotrophic fungi.</title>
        <authorList>
            <consortium name="DOE Joint Genome Institute"/>
            <person name="Baroncelli R."/>
            <person name="Diaz J.F."/>
            <person name="Benocci T."/>
            <person name="Peng M."/>
            <person name="Battaglia E."/>
            <person name="Haridas S."/>
            <person name="Andreopoulos W."/>
            <person name="Labutti K."/>
            <person name="Pangilinan J."/>
            <person name="Floch G.L."/>
            <person name="Makela M.R."/>
            <person name="Henrissat B."/>
            <person name="Grigoriev I.V."/>
            <person name="Crouch J.A."/>
            <person name="De Vries R.P."/>
            <person name="Sukno S.A."/>
            <person name="Thon M.R."/>
        </authorList>
    </citation>
    <scope>NUCLEOTIDE SEQUENCE</scope>
    <source>
        <strain evidence="1">CBS 193.32</strain>
    </source>
</reference>
<organism evidence="1 2">
    <name type="scientific">Colletotrichum godetiae</name>
    <dbReference type="NCBI Taxonomy" id="1209918"/>
    <lineage>
        <taxon>Eukaryota</taxon>
        <taxon>Fungi</taxon>
        <taxon>Dikarya</taxon>
        <taxon>Ascomycota</taxon>
        <taxon>Pezizomycotina</taxon>
        <taxon>Sordariomycetes</taxon>
        <taxon>Hypocreomycetidae</taxon>
        <taxon>Glomerellales</taxon>
        <taxon>Glomerellaceae</taxon>
        <taxon>Colletotrichum</taxon>
        <taxon>Colletotrichum acutatum species complex</taxon>
    </lineage>
</organism>
<dbReference type="Proteomes" id="UP001224890">
    <property type="component" value="Unassembled WGS sequence"/>
</dbReference>
<dbReference type="RefSeq" id="XP_060437203.1">
    <property type="nucleotide sequence ID" value="XM_060566029.1"/>
</dbReference>
<comment type="caution">
    <text evidence="1">The sequence shown here is derived from an EMBL/GenBank/DDBJ whole genome shotgun (WGS) entry which is preliminary data.</text>
</comment>
<evidence type="ECO:0000313" key="2">
    <source>
        <dbReference type="Proteomes" id="UP001224890"/>
    </source>
</evidence>
<keyword evidence="2" id="KW-1185">Reference proteome</keyword>
<accession>A0AAJ0F5H1</accession>
<evidence type="ECO:0000313" key="1">
    <source>
        <dbReference type="EMBL" id="KAK1701448.1"/>
    </source>
</evidence>
<gene>
    <name evidence="1" type="ORF">BDP55DRAFT_21555</name>
</gene>
<sequence length="166" mass="18580">MVPSTSNPCLPLPSEPSKPIDHLINSRHDPSFPTCRCQRVSYLNLLPFRPVVPSFPMEAPTLINGNSLPSLPHFLQGSKLFPFCQILPPATVFLPHTHTSHIQQTNHVQTTPNYETYFPIQTYSQTIKSQPPPIRSSHVIYPTIAPLVVAFAQTWAPRIPPVLCQI</sequence>
<dbReference type="AlphaFoldDB" id="A0AAJ0F5H1"/>
<protein>
    <submittedName>
        <fullName evidence="1">Uncharacterized protein</fullName>
    </submittedName>
</protein>
<name>A0AAJ0F5H1_9PEZI</name>